<evidence type="ECO:0000313" key="1">
    <source>
        <dbReference type="EMBL" id="KLN60749.1"/>
    </source>
</evidence>
<protein>
    <recommendedName>
        <fullName evidence="3">HPt domain-containing protein</fullName>
    </recommendedName>
</protein>
<dbReference type="EMBL" id="LAQL01000006">
    <property type="protein sequence ID" value="KLN60749.1"/>
    <property type="molecule type" value="Genomic_DNA"/>
</dbReference>
<dbReference type="InterPro" id="IPR036641">
    <property type="entry name" value="HPT_dom_sf"/>
</dbReference>
<gene>
    <name evidence="1" type="ORF">WH96_09695</name>
</gene>
<evidence type="ECO:0000313" key="2">
    <source>
        <dbReference type="Proteomes" id="UP000035444"/>
    </source>
</evidence>
<dbReference type="SUPFAM" id="SSF47226">
    <property type="entry name" value="Histidine-containing phosphotransfer domain, HPT domain"/>
    <property type="match status" value="1"/>
</dbReference>
<name>A0A0H2MDY4_9PROT</name>
<evidence type="ECO:0008006" key="3">
    <source>
        <dbReference type="Google" id="ProtNLM"/>
    </source>
</evidence>
<sequence>MPTNNLKPKVPSEGGPELEDIVAKAEHALSEMEGDYEVLVGDEVTQISEFLQTAKNDPSEGAHCIKEIHTIGHNIKGQAATFSYPLLSLAAKSLCHFIQENAAVAEERLDLIEAHVNTMRIIISQKTKGDGGKEGQGLITALEEAVGKILAKD</sequence>
<dbReference type="Gene3D" id="1.20.120.160">
    <property type="entry name" value="HPT domain"/>
    <property type="match status" value="1"/>
</dbReference>
<proteinExistence type="predicted"/>
<accession>A0A0H2MDY4</accession>
<dbReference type="STRING" id="1489064.WH96_09695"/>
<dbReference type="Proteomes" id="UP000035444">
    <property type="component" value="Unassembled WGS sequence"/>
</dbReference>
<reference evidence="1 2" key="1">
    <citation type="submission" date="2015-03" db="EMBL/GenBank/DDBJ databases">
        <title>Genome Sequence of Kiloniella spongiae MEBiC09566, isolated from a marine sponge.</title>
        <authorList>
            <person name="Shao Z."/>
            <person name="Wang L."/>
            <person name="Li X."/>
        </authorList>
    </citation>
    <scope>NUCLEOTIDE SEQUENCE [LARGE SCALE GENOMIC DNA]</scope>
    <source>
        <strain evidence="1 2">MEBiC09566</strain>
    </source>
</reference>
<dbReference type="AlphaFoldDB" id="A0A0H2MDY4"/>
<keyword evidence="2" id="KW-1185">Reference proteome</keyword>
<comment type="caution">
    <text evidence="1">The sequence shown here is derived from an EMBL/GenBank/DDBJ whole genome shotgun (WGS) entry which is preliminary data.</text>
</comment>
<dbReference type="GO" id="GO:0000160">
    <property type="term" value="P:phosphorelay signal transduction system"/>
    <property type="evidence" value="ECO:0007669"/>
    <property type="project" value="InterPro"/>
</dbReference>
<organism evidence="1 2">
    <name type="scientific">Kiloniella spongiae</name>
    <dbReference type="NCBI Taxonomy" id="1489064"/>
    <lineage>
        <taxon>Bacteria</taxon>
        <taxon>Pseudomonadati</taxon>
        <taxon>Pseudomonadota</taxon>
        <taxon>Alphaproteobacteria</taxon>
        <taxon>Rhodospirillales</taxon>
        <taxon>Kiloniellaceae</taxon>
        <taxon>Kiloniella</taxon>
    </lineage>
</organism>